<dbReference type="CDD" id="cd07840">
    <property type="entry name" value="STKc_CDK9_like"/>
    <property type="match status" value="1"/>
</dbReference>
<feature type="domain" description="Protein kinase" evidence="12">
    <location>
        <begin position="268"/>
        <end position="552"/>
    </location>
</feature>
<evidence type="ECO:0000256" key="2">
    <source>
        <dbReference type="ARBA" id="ARBA00022527"/>
    </source>
</evidence>
<evidence type="ECO:0000256" key="1">
    <source>
        <dbReference type="ARBA" id="ARBA00006485"/>
    </source>
</evidence>
<feature type="compositionally biased region" description="Basic residues" evidence="11">
    <location>
        <begin position="1"/>
        <end position="26"/>
    </location>
</feature>
<evidence type="ECO:0000313" key="14">
    <source>
        <dbReference type="Proteomes" id="UP000193498"/>
    </source>
</evidence>
<feature type="compositionally biased region" description="Basic residues" evidence="11">
    <location>
        <begin position="64"/>
        <end position="74"/>
    </location>
</feature>
<proteinExistence type="inferred from homology"/>
<feature type="compositionally biased region" description="Basic and acidic residues" evidence="11">
    <location>
        <begin position="175"/>
        <end position="185"/>
    </location>
</feature>
<keyword evidence="4 10" id="KW-0547">Nucleotide-binding</keyword>
<dbReference type="GO" id="GO:0004693">
    <property type="term" value="F:cyclin-dependent protein serine/threonine kinase activity"/>
    <property type="evidence" value="ECO:0007669"/>
    <property type="project" value="UniProtKB-EC"/>
</dbReference>
<evidence type="ECO:0000259" key="12">
    <source>
        <dbReference type="PROSITE" id="PS50011"/>
    </source>
</evidence>
<comment type="caution">
    <text evidence="13">The sequence shown here is derived from an EMBL/GenBank/DDBJ whole genome shotgun (WGS) entry which is preliminary data.</text>
</comment>
<reference evidence="13 14" key="1">
    <citation type="submission" date="2016-07" db="EMBL/GenBank/DDBJ databases">
        <title>Pervasive Adenine N6-methylation of Active Genes in Fungi.</title>
        <authorList>
            <consortium name="DOE Joint Genome Institute"/>
            <person name="Mondo S.J."/>
            <person name="Dannebaum R.O."/>
            <person name="Kuo R.C."/>
            <person name="Labutti K."/>
            <person name="Haridas S."/>
            <person name="Kuo A."/>
            <person name="Salamov A."/>
            <person name="Ahrendt S.R."/>
            <person name="Lipzen A."/>
            <person name="Sullivan W."/>
            <person name="Andreopoulos W.B."/>
            <person name="Clum A."/>
            <person name="Lindquist E."/>
            <person name="Daum C."/>
            <person name="Ramamoorthy G.K."/>
            <person name="Gryganskyi A."/>
            <person name="Culley D."/>
            <person name="Magnuson J.K."/>
            <person name="James T.Y."/>
            <person name="O'Malley M.A."/>
            <person name="Stajich J.E."/>
            <person name="Spatafora J.W."/>
            <person name="Visel A."/>
            <person name="Grigoriev I.V."/>
        </authorList>
    </citation>
    <scope>NUCLEOTIDE SEQUENCE [LARGE SCALE GENOMIC DNA]</scope>
    <source>
        <strain evidence="13 14">CBS 931.73</strain>
    </source>
</reference>
<feature type="region of interest" description="Disordered" evidence="11">
    <location>
        <begin position="580"/>
        <end position="641"/>
    </location>
</feature>
<dbReference type="FunFam" id="3.30.200.20:FF:000375">
    <property type="entry name" value="Cell division related protein kinase 2"/>
    <property type="match status" value="1"/>
</dbReference>
<dbReference type="InterPro" id="IPR017441">
    <property type="entry name" value="Protein_kinase_ATP_BS"/>
</dbReference>
<dbReference type="FunFam" id="1.10.510.10:FF:000415">
    <property type="entry name" value="CMGC/CDK/CRK7 protein kinase, variant"/>
    <property type="match status" value="1"/>
</dbReference>
<dbReference type="InterPro" id="IPR011009">
    <property type="entry name" value="Kinase-like_dom_sf"/>
</dbReference>
<dbReference type="GO" id="GO:0008353">
    <property type="term" value="F:RNA polymerase II CTD heptapeptide repeat kinase activity"/>
    <property type="evidence" value="ECO:0007669"/>
    <property type="project" value="UniProtKB-EC"/>
</dbReference>
<dbReference type="InterPro" id="IPR000719">
    <property type="entry name" value="Prot_kinase_dom"/>
</dbReference>
<protein>
    <submittedName>
        <fullName evidence="13">Pkinase-domain-containing protein</fullName>
    </submittedName>
</protein>
<dbReference type="InParanoid" id="A0A1Y1XYQ0"/>
<organism evidence="13 14">
    <name type="scientific">Basidiobolus meristosporus CBS 931.73</name>
    <dbReference type="NCBI Taxonomy" id="1314790"/>
    <lineage>
        <taxon>Eukaryota</taxon>
        <taxon>Fungi</taxon>
        <taxon>Fungi incertae sedis</taxon>
        <taxon>Zoopagomycota</taxon>
        <taxon>Entomophthoromycotina</taxon>
        <taxon>Basidiobolomycetes</taxon>
        <taxon>Basidiobolales</taxon>
        <taxon>Basidiobolaceae</taxon>
        <taxon>Basidiobolus</taxon>
    </lineage>
</organism>
<keyword evidence="2" id="KW-0723">Serine/threonine-protein kinase</keyword>
<feature type="compositionally biased region" description="Low complexity" evidence="11">
    <location>
        <begin position="186"/>
        <end position="195"/>
    </location>
</feature>
<evidence type="ECO:0000256" key="9">
    <source>
        <dbReference type="ARBA" id="ARBA00049280"/>
    </source>
</evidence>
<keyword evidence="5 13" id="KW-0418">Kinase</keyword>
<name>A0A1Y1XYQ0_9FUNG</name>
<feature type="compositionally biased region" description="Low complexity" evidence="11">
    <location>
        <begin position="50"/>
        <end position="60"/>
    </location>
</feature>
<dbReference type="FunCoup" id="A0A1Y1XYQ0">
    <property type="interactions" value="318"/>
</dbReference>
<keyword evidence="3" id="KW-0808">Transferase</keyword>
<keyword evidence="14" id="KW-1185">Reference proteome</keyword>
<dbReference type="STRING" id="1314790.A0A1Y1XYQ0"/>
<dbReference type="GO" id="GO:0005524">
    <property type="term" value="F:ATP binding"/>
    <property type="evidence" value="ECO:0007669"/>
    <property type="project" value="UniProtKB-UniRule"/>
</dbReference>
<dbReference type="PROSITE" id="PS00107">
    <property type="entry name" value="PROTEIN_KINASE_ATP"/>
    <property type="match status" value="1"/>
</dbReference>
<dbReference type="GO" id="GO:0032968">
    <property type="term" value="P:positive regulation of transcription elongation by RNA polymerase II"/>
    <property type="evidence" value="ECO:0007669"/>
    <property type="project" value="TreeGrafter"/>
</dbReference>
<sequence length="641" mass="74267">MDSQRRSTHRYNRSRSPPRSHSKQRSNRHDREVGSDLTNSPRKRERDGSSYHSTRSSSRYSPERKHRPRSRSRHSRDDQSRRRQQTSRSDHYSPPKDKYNERSGDRRRSEPRQRGNERDSHDKKGDDSKENLDKESSQNSTARKNRDRKKESKDKPVPTRSTERTAKRASISPKEYTRKSTREYSSRSSKTTTTETSEKREKYDCKEQTESSRNRKKRGSPPASNRSPSKRAKLSDKIEGSGLASGGTASNDKSKSDKSERSTKEDIYERLEQVGEGTYGKVFKARNITSNTVVALKRIKVDSEKDGFPLTALREIKLLQSLSHQNIIQLPEISFHKGSLYMVFEYMDYDLTGFLAHPGLTLSTAHIKRIMVQILRGIKYLHQNGVLHRDLKASNLLLNKRGQLKLADFGLARIFEKCKNNQYTNRVITLWYRPPELLLGGTKYGPEVDMWSVGCIMMELFLRKPLFQGKDEISQLQLIYDLLGTPTPESWPTISKLPWYALVKPKEVKKRRFEADFQDLLSPEAFSLVSSLLSMNPTERPSAEQALQHKYFTSEKPGPCEYKDFPKLEGDWHEFEAKEMRKKNQKQNLDDLAPRPSHVSKTSQDSSEQRHKHPYKEHTLHSRSPKSAAHQRLAYSRKQAT</sequence>
<feature type="compositionally biased region" description="Basic and acidic residues" evidence="11">
    <location>
        <begin position="88"/>
        <end position="136"/>
    </location>
</feature>
<dbReference type="PANTHER" id="PTHR24056:SF546">
    <property type="entry name" value="CYCLIN-DEPENDENT KINASE 12"/>
    <property type="match status" value="1"/>
</dbReference>
<dbReference type="GO" id="GO:0030332">
    <property type="term" value="F:cyclin binding"/>
    <property type="evidence" value="ECO:0007669"/>
    <property type="project" value="TreeGrafter"/>
</dbReference>
<dbReference type="PROSITE" id="PS00108">
    <property type="entry name" value="PROTEIN_KINASE_ST"/>
    <property type="match status" value="1"/>
</dbReference>
<gene>
    <name evidence="13" type="ORF">K493DRAFT_330763</name>
</gene>
<comment type="catalytic activity">
    <reaction evidence="8">
        <text>L-seryl-[protein] + ATP = O-phospho-L-seryl-[protein] + ADP + H(+)</text>
        <dbReference type="Rhea" id="RHEA:17989"/>
        <dbReference type="Rhea" id="RHEA-COMP:9863"/>
        <dbReference type="Rhea" id="RHEA-COMP:11604"/>
        <dbReference type="ChEBI" id="CHEBI:15378"/>
        <dbReference type="ChEBI" id="CHEBI:29999"/>
        <dbReference type="ChEBI" id="CHEBI:30616"/>
        <dbReference type="ChEBI" id="CHEBI:83421"/>
        <dbReference type="ChEBI" id="CHEBI:456216"/>
        <dbReference type="EC" id="2.7.11.22"/>
    </reaction>
</comment>
<evidence type="ECO:0000256" key="11">
    <source>
        <dbReference type="SAM" id="MobiDB-lite"/>
    </source>
</evidence>
<comment type="catalytic activity">
    <reaction evidence="9">
        <text>[DNA-directed RNA polymerase] + ATP = phospho-[DNA-directed RNA polymerase] + ADP + H(+)</text>
        <dbReference type="Rhea" id="RHEA:10216"/>
        <dbReference type="Rhea" id="RHEA-COMP:11321"/>
        <dbReference type="Rhea" id="RHEA-COMP:11322"/>
        <dbReference type="ChEBI" id="CHEBI:15378"/>
        <dbReference type="ChEBI" id="CHEBI:30616"/>
        <dbReference type="ChEBI" id="CHEBI:43176"/>
        <dbReference type="ChEBI" id="CHEBI:68546"/>
        <dbReference type="ChEBI" id="CHEBI:456216"/>
        <dbReference type="EC" id="2.7.11.23"/>
    </reaction>
</comment>
<feature type="region of interest" description="Disordered" evidence="11">
    <location>
        <begin position="1"/>
        <end position="267"/>
    </location>
</feature>
<comment type="catalytic activity">
    <reaction evidence="7">
        <text>L-threonyl-[protein] + ATP = O-phospho-L-threonyl-[protein] + ADP + H(+)</text>
        <dbReference type="Rhea" id="RHEA:46608"/>
        <dbReference type="Rhea" id="RHEA-COMP:11060"/>
        <dbReference type="Rhea" id="RHEA-COMP:11605"/>
        <dbReference type="ChEBI" id="CHEBI:15378"/>
        <dbReference type="ChEBI" id="CHEBI:30013"/>
        <dbReference type="ChEBI" id="CHEBI:30616"/>
        <dbReference type="ChEBI" id="CHEBI:61977"/>
        <dbReference type="ChEBI" id="CHEBI:456216"/>
        <dbReference type="EC" id="2.7.11.22"/>
    </reaction>
</comment>
<feature type="compositionally biased region" description="Basic and acidic residues" evidence="11">
    <location>
        <begin position="252"/>
        <end position="267"/>
    </location>
</feature>
<dbReference type="Proteomes" id="UP000193498">
    <property type="component" value="Unassembled WGS sequence"/>
</dbReference>
<dbReference type="InterPro" id="IPR008271">
    <property type="entry name" value="Ser/Thr_kinase_AS"/>
</dbReference>
<evidence type="ECO:0000256" key="3">
    <source>
        <dbReference type="ARBA" id="ARBA00022679"/>
    </source>
</evidence>
<dbReference type="EMBL" id="MCFE01000356">
    <property type="protein sequence ID" value="ORX90871.1"/>
    <property type="molecule type" value="Genomic_DNA"/>
</dbReference>
<evidence type="ECO:0000313" key="13">
    <source>
        <dbReference type="EMBL" id="ORX90871.1"/>
    </source>
</evidence>
<keyword evidence="6 10" id="KW-0067">ATP-binding</keyword>
<feature type="binding site" evidence="10">
    <location>
        <position position="297"/>
    </location>
    <ligand>
        <name>ATP</name>
        <dbReference type="ChEBI" id="CHEBI:30616"/>
    </ligand>
</feature>
<dbReference type="SUPFAM" id="SSF56112">
    <property type="entry name" value="Protein kinase-like (PK-like)"/>
    <property type="match status" value="1"/>
</dbReference>
<feature type="compositionally biased region" description="Basic and acidic residues" evidence="11">
    <location>
        <begin position="196"/>
        <end position="213"/>
    </location>
</feature>
<dbReference type="PROSITE" id="PS50011">
    <property type="entry name" value="PROTEIN_KINASE_DOM"/>
    <property type="match status" value="1"/>
</dbReference>
<dbReference type="Gene3D" id="1.10.510.10">
    <property type="entry name" value="Transferase(Phosphotransferase) domain 1"/>
    <property type="match status" value="1"/>
</dbReference>
<dbReference type="PANTHER" id="PTHR24056">
    <property type="entry name" value="CELL DIVISION PROTEIN KINASE"/>
    <property type="match status" value="1"/>
</dbReference>
<evidence type="ECO:0000256" key="4">
    <source>
        <dbReference type="ARBA" id="ARBA00022741"/>
    </source>
</evidence>
<feature type="compositionally biased region" description="Basic and acidic residues" evidence="11">
    <location>
        <begin position="148"/>
        <end position="166"/>
    </location>
</feature>
<dbReference type="SMART" id="SM00220">
    <property type="entry name" value="S_TKc"/>
    <property type="match status" value="1"/>
</dbReference>
<dbReference type="InterPro" id="IPR050108">
    <property type="entry name" value="CDK"/>
</dbReference>
<dbReference type="AlphaFoldDB" id="A0A1Y1XYQ0"/>
<dbReference type="OrthoDB" id="204883at2759"/>
<evidence type="ECO:0000256" key="5">
    <source>
        <dbReference type="ARBA" id="ARBA00022777"/>
    </source>
</evidence>
<comment type="similarity">
    <text evidence="1">Belongs to the protein kinase superfamily. CMGC Ser/Thr protein kinase family. CDC2/CDKX subfamily.</text>
</comment>
<accession>A0A1Y1XYQ0</accession>
<evidence type="ECO:0000256" key="10">
    <source>
        <dbReference type="PROSITE-ProRule" id="PRU10141"/>
    </source>
</evidence>
<evidence type="ECO:0000256" key="7">
    <source>
        <dbReference type="ARBA" id="ARBA00047811"/>
    </source>
</evidence>
<dbReference type="Gene3D" id="3.30.200.20">
    <property type="entry name" value="Phosphorylase Kinase, domain 1"/>
    <property type="match status" value="1"/>
</dbReference>
<dbReference type="GO" id="GO:0008024">
    <property type="term" value="C:cyclin/CDK positive transcription elongation factor complex"/>
    <property type="evidence" value="ECO:0007669"/>
    <property type="project" value="TreeGrafter"/>
</dbReference>
<evidence type="ECO:0000256" key="8">
    <source>
        <dbReference type="ARBA" id="ARBA00048367"/>
    </source>
</evidence>
<evidence type="ECO:0000256" key="6">
    <source>
        <dbReference type="ARBA" id="ARBA00022840"/>
    </source>
</evidence>
<dbReference type="Pfam" id="PF00069">
    <property type="entry name" value="Pkinase"/>
    <property type="match status" value="1"/>
</dbReference>